<evidence type="ECO:0000313" key="3">
    <source>
        <dbReference type="EMBL" id="QJI00207.1"/>
    </source>
</evidence>
<proteinExistence type="predicted"/>
<dbReference type="NCBIfam" id="TIGR01558">
    <property type="entry name" value="sm_term_P27"/>
    <property type="match status" value="1"/>
</dbReference>
<dbReference type="Pfam" id="PF05119">
    <property type="entry name" value="Terminase_4"/>
    <property type="match status" value="1"/>
</dbReference>
<dbReference type="EMBL" id="MT143989">
    <property type="protein sequence ID" value="QJA45337.1"/>
    <property type="molecule type" value="Genomic_DNA"/>
</dbReference>
<feature type="region of interest" description="Disordered" evidence="1">
    <location>
        <begin position="1"/>
        <end position="41"/>
    </location>
</feature>
<dbReference type="InterPro" id="IPR006448">
    <property type="entry name" value="Phage_term_ssu_P27"/>
</dbReference>
<dbReference type="EMBL" id="MT144836">
    <property type="protein sequence ID" value="QJI00207.1"/>
    <property type="molecule type" value="Genomic_DNA"/>
</dbReference>
<reference evidence="2" key="1">
    <citation type="submission" date="2020-03" db="EMBL/GenBank/DDBJ databases">
        <title>The deep terrestrial virosphere.</title>
        <authorList>
            <person name="Holmfeldt K."/>
            <person name="Nilsson E."/>
            <person name="Simone D."/>
            <person name="Lopez-Fernandez M."/>
            <person name="Wu X."/>
            <person name="de Brujin I."/>
            <person name="Lundin D."/>
            <person name="Andersson A."/>
            <person name="Bertilsson S."/>
            <person name="Dopson M."/>
        </authorList>
    </citation>
    <scope>NUCLEOTIDE SEQUENCE</scope>
    <source>
        <strain evidence="2">TM448A00224</strain>
        <strain evidence="3">TM448B01878</strain>
    </source>
</reference>
<accession>A0A6H1ZD82</accession>
<dbReference type="AlphaFoldDB" id="A0A6H1ZD82"/>
<gene>
    <name evidence="2" type="ORF">TM448A00224_0002</name>
    <name evidence="3" type="ORF">TM448B01878_0013</name>
</gene>
<evidence type="ECO:0000256" key="1">
    <source>
        <dbReference type="SAM" id="MobiDB-lite"/>
    </source>
</evidence>
<protein>
    <submittedName>
        <fullName evidence="2">Putative terminase</fullName>
    </submittedName>
</protein>
<sequence length="160" mass="17926">MAKGRKSIPSKIINIRGGTAHTHKKPREQEPQPPEKMPRCPKHLDKMARKEWRRAGKILQSIGLMTELDMAVLSGYCDAFSQWGEATEKVHETGLVYKKTDGTPALNPYLRVAKEAYERMMRAAVLLGLSPSSRVNLKVEKPKPMGQAEKFMARKNGAKG</sequence>
<name>A0A6H1ZD82_9ZZZZ</name>
<organism evidence="2">
    <name type="scientific">viral metagenome</name>
    <dbReference type="NCBI Taxonomy" id="1070528"/>
    <lineage>
        <taxon>unclassified sequences</taxon>
        <taxon>metagenomes</taxon>
        <taxon>organismal metagenomes</taxon>
    </lineage>
</organism>
<evidence type="ECO:0000313" key="2">
    <source>
        <dbReference type="EMBL" id="QJA45337.1"/>
    </source>
</evidence>